<keyword evidence="12" id="KW-1185">Reference proteome</keyword>
<evidence type="ECO:0000256" key="8">
    <source>
        <dbReference type="RuleBase" id="RU003953"/>
    </source>
</evidence>
<organism evidence="11 12">
    <name type="scientific">Sulfitobacter sediminis</name>
    <dbReference type="NCBI Taxonomy" id="3234186"/>
    <lineage>
        <taxon>Bacteria</taxon>
        <taxon>Pseudomonadati</taxon>
        <taxon>Pseudomonadota</taxon>
        <taxon>Alphaproteobacteria</taxon>
        <taxon>Rhodobacterales</taxon>
        <taxon>Roseobacteraceae</taxon>
        <taxon>Sulfitobacter</taxon>
    </lineage>
</organism>
<keyword evidence="5" id="KW-0479">Metal-binding</keyword>
<keyword evidence="4" id="KW-0548">Nucleotidyltransferase</keyword>
<dbReference type="InterPro" id="IPR032828">
    <property type="entry name" value="PolyA_RNA-bd"/>
</dbReference>
<dbReference type="CDD" id="cd05398">
    <property type="entry name" value="NT_ClassII-CCAase"/>
    <property type="match status" value="1"/>
</dbReference>
<keyword evidence="2 8" id="KW-0808">Transferase</keyword>
<dbReference type="Pfam" id="PF01743">
    <property type="entry name" value="PolyA_pol"/>
    <property type="match status" value="1"/>
</dbReference>
<evidence type="ECO:0000256" key="4">
    <source>
        <dbReference type="ARBA" id="ARBA00022695"/>
    </source>
</evidence>
<comment type="cofactor">
    <cofactor evidence="1">
        <name>Mg(2+)</name>
        <dbReference type="ChEBI" id="CHEBI:18420"/>
    </cofactor>
</comment>
<name>A0ABV3RPF2_9RHOB</name>
<feature type="domain" description="tRNA nucleotidyltransferase/poly(A) polymerase RNA and SrmB- binding" evidence="10">
    <location>
        <begin position="191"/>
        <end position="248"/>
    </location>
</feature>
<evidence type="ECO:0000256" key="1">
    <source>
        <dbReference type="ARBA" id="ARBA00001946"/>
    </source>
</evidence>
<gene>
    <name evidence="11" type="ORF">AB2B41_13125</name>
</gene>
<dbReference type="Gene3D" id="3.30.460.10">
    <property type="entry name" value="Beta Polymerase, domain 2"/>
    <property type="match status" value="1"/>
</dbReference>
<dbReference type="InterPro" id="IPR043519">
    <property type="entry name" value="NT_sf"/>
</dbReference>
<reference evidence="11 12" key="1">
    <citation type="submission" date="2024-07" db="EMBL/GenBank/DDBJ databases">
        <title>Marimonas sp.nov., isolated from tidal-flat sediment.</title>
        <authorList>
            <person name="Jayan J.N."/>
            <person name="Lee S.S."/>
        </authorList>
    </citation>
    <scope>NUCLEOTIDE SEQUENCE [LARGE SCALE GENOMIC DNA]</scope>
    <source>
        <strain evidence="11 12">MJW-29</strain>
    </source>
</reference>
<dbReference type="SUPFAM" id="SSF81891">
    <property type="entry name" value="Poly A polymerase C-terminal region-like"/>
    <property type="match status" value="1"/>
</dbReference>
<comment type="similarity">
    <text evidence="8">Belongs to the tRNA nucleotidyltransferase/poly(A) polymerase family.</text>
</comment>
<feature type="domain" description="Poly A polymerase head" evidence="9">
    <location>
        <begin position="35"/>
        <end position="157"/>
    </location>
</feature>
<keyword evidence="7" id="KW-0460">Magnesium</keyword>
<evidence type="ECO:0000259" key="9">
    <source>
        <dbReference type="Pfam" id="PF01743"/>
    </source>
</evidence>
<dbReference type="Gene3D" id="1.10.3090.10">
    <property type="entry name" value="cca-adding enzyme, domain 2"/>
    <property type="match status" value="1"/>
</dbReference>
<evidence type="ECO:0000256" key="3">
    <source>
        <dbReference type="ARBA" id="ARBA00022694"/>
    </source>
</evidence>
<protein>
    <submittedName>
        <fullName evidence="11">CCA tRNA nucleotidyltransferase</fullName>
    </submittedName>
</protein>
<sequence>MVRPHDIVIPPETRWLNDPAAAEVCGVIEAAGYEIFFVGGCVRNAIIGQADSDVDMSTNALPECVMEIAEAAGLKAVPTGIDHGTVTVVAQGAPFEITTFRRDVDTDGRRAVVAFSEDISDDARRRDFTMNALYATAQGQIVDPLDGLPDLLARRIRFIEDPAARIREDYLRILRFFRFFAWYADPMEGFDADAMAAIAANIDGLERLSAERVGQEMAKLLSAPDPGPALAAMRQTGVLPTVLPGADDCFVPILVHLEGELSFEPCWINRLALLGGENVAERFRLSKADARRLGLMQDIGFNGPPLAEIAYRHGVNVAQGAMLLRAALARETPELSLLETISEASRAIFPVKAADLQPDYQGPALGAKLKELEQRWIDSGFSLGKVALLKGV</sequence>
<dbReference type="Pfam" id="PF12627">
    <property type="entry name" value="PolyA_pol_RNAbd"/>
    <property type="match status" value="1"/>
</dbReference>
<evidence type="ECO:0000313" key="12">
    <source>
        <dbReference type="Proteomes" id="UP001556098"/>
    </source>
</evidence>
<evidence type="ECO:0000259" key="10">
    <source>
        <dbReference type="Pfam" id="PF12627"/>
    </source>
</evidence>
<keyword evidence="3" id="KW-0819">tRNA processing</keyword>
<accession>A0ABV3RPF2</accession>
<dbReference type="InterPro" id="IPR050264">
    <property type="entry name" value="Bact_CCA-adding_enz_type3_sf"/>
</dbReference>
<dbReference type="PANTHER" id="PTHR46173">
    <property type="entry name" value="CCA TRNA NUCLEOTIDYLTRANSFERASE 1, MITOCHONDRIAL"/>
    <property type="match status" value="1"/>
</dbReference>
<dbReference type="EMBL" id="JBFNXX010000009">
    <property type="protein sequence ID" value="MEW9920551.1"/>
    <property type="molecule type" value="Genomic_DNA"/>
</dbReference>
<evidence type="ECO:0000256" key="2">
    <source>
        <dbReference type="ARBA" id="ARBA00022679"/>
    </source>
</evidence>
<evidence type="ECO:0000256" key="5">
    <source>
        <dbReference type="ARBA" id="ARBA00022723"/>
    </source>
</evidence>
<keyword evidence="8" id="KW-0694">RNA-binding</keyword>
<dbReference type="InterPro" id="IPR002646">
    <property type="entry name" value="PolA_pol_head_dom"/>
</dbReference>
<keyword evidence="6" id="KW-0547">Nucleotide-binding</keyword>
<dbReference type="RefSeq" id="WP_367878251.1">
    <property type="nucleotide sequence ID" value="NZ_JBFNXX010000009.1"/>
</dbReference>
<dbReference type="PANTHER" id="PTHR46173:SF1">
    <property type="entry name" value="CCA TRNA NUCLEOTIDYLTRANSFERASE 1, MITOCHONDRIAL"/>
    <property type="match status" value="1"/>
</dbReference>
<proteinExistence type="inferred from homology"/>
<dbReference type="Proteomes" id="UP001556098">
    <property type="component" value="Unassembled WGS sequence"/>
</dbReference>
<dbReference type="SUPFAM" id="SSF81301">
    <property type="entry name" value="Nucleotidyltransferase"/>
    <property type="match status" value="1"/>
</dbReference>
<evidence type="ECO:0000256" key="6">
    <source>
        <dbReference type="ARBA" id="ARBA00022741"/>
    </source>
</evidence>
<evidence type="ECO:0000313" key="11">
    <source>
        <dbReference type="EMBL" id="MEW9920551.1"/>
    </source>
</evidence>
<comment type="caution">
    <text evidence="11">The sequence shown here is derived from an EMBL/GenBank/DDBJ whole genome shotgun (WGS) entry which is preliminary data.</text>
</comment>
<evidence type="ECO:0000256" key="7">
    <source>
        <dbReference type="ARBA" id="ARBA00022842"/>
    </source>
</evidence>